<dbReference type="SMART" id="SM00052">
    <property type="entry name" value="EAL"/>
    <property type="match status" value="1"/>
</dbReference>
<reference evidence="2 3" key="1">
    <citation type="submission" date="2018-10" db="EMBL/GenBank/DDBJ databases">
        <title>Genome sequencing of Arthrobacter oryzae TNB02.</title>
        <authorList>
            <person name="Cho Y.-J."/>
            <person name="Cho A."/>
            <person name="Kim O.-S."/>
        </authorList>
    </citation>
    <scope>NUCLEOTIDE SEQUENCE [LARGE SCALE GENOMIC DNA]</scope>
    <source>
        <strain evidence="2 3">TNB02</strain>
    </source>
</reference>
<dbReference type="SMART" id="SM00065">
    <property type="entry name" value="GAF"/>
    <property type="match status" value="1"/>
</dbReference>
<dbReference type="Gene3D" id="3.30.450.40">
    <property type="match status" value="1"/>
</dbReference>
<evidence type="ECO:0000259" key="1">
    <source>
        <dbReference type="PROSITE" id="PS50883"/>
    </source>
</evidence>
<evidence type="ECO:0000313" key="3">
    <source>
        <dbReference type="Proteomes" id="UP000273807"/>
    </source>
</evidence>
<organism evidence="2 3">
    <name type="scientific">Arthrobacter oryzae</name>
    <dbReference type="NCBI Taxonomy" id="409290"/>
    <lineage>
        <taxon>Bacteria</taxon>
        <taxon>Bacillati</taxon>
        <taxon>Actinomycetota</taxon>
        <taxon>Actinomycetes</taxon>
        <taxon>Micrococcales</taxon>
        <taxon>Micrococcaceae</taxon>
        <taxon>Arthrobacter</taxon>
    </lineage>
</organism>
<dbReference type="PANTHER" id="PTHR33121">
    <property type="entry name" value="CYCLIC DI-GMP PHOSPHODIESTERASE PDEF"/>
    <property type="match status" value="1"/>
</dbReference>
<comment type="caution">
    <text evidence="2">The sequence shown here is derived from an EMBL/GenBank/DDBJ whole genome shotgun (WGS) entry which is preliminary data.</text>
</comment>
<name>A0A3N0C7K9_9MICC</name>
<keyword evidence="3" id="KW-1185">Reference proteome</keyword>
<dbReference type="AlphaFoldDB" id="A0A3N0C7K9"/>
<dbReference type="RefSeq" id="WP_123253943.1">
    <property type="nucleotide sequence ID" value="NZ_RBED01000045.1"/>
</dbReference>
<dbReference type="InterPro" id="IPR001633">
    <property type="entry name" value="EAL_dom"/>
</dbReference>
<dbReference type="Gene3D" id="3.20.20.450">
    <property type="entry name" value="EAL domain"/>
    <property type="match status" value="1"/>
</dbReference>
<dbReference type="SUPFAM" id="SSF55781">
    <property type="entry name" value="GAF domain-like"/>
    <property type="match status" value="1"/>
</dbReference>
<feature type="domain" description="EAL" evidence="1">
    <location>
        <begin position="160"/>
        <end position="396"/>
    </location>
</feature>
<dbReference type="InterPro" id="IPR050706">
    <property type="entry name" value="Cyclic-di-GMP_PDE-like"/>
</dbReference>
<dbReference type="InterPro" id="IPR035919">
    <property type="entry name" value="EAL_sf"/>
</dbReference>
<dbReference type="PROSITE" id="PS50883">
    <property type="entry name" value="EAL"/>
    <property type="match status" value="1"/>
</dbReference>
<dbReference type="CDD" id="cd01948">
    <property type="entry name" value="EAL"/>
    <property type="match status" value="1"/>
</dbReference>
<accession>A0A3N0C7K9</accession>
<dbReference type="PANTHER" id="PTHR33121:SF76">
    <property type="entry name" value="SIGNALING PROTEIN"/>
    <property type="match status" value="1"/>
</dbReference>
<sequence length="396" mass="42570">MNTEVLTPSGVALTGLVSLKIERVLELARTHLQMDVSFLSEFTAGKQIYRAADGQADSFGITVGDGSDLPTTYCQKMVAGHIPNFVPDSLAEPLVCGLATTIERRIGSYIGVPLWLSDGSLYGTFCCLGHNAESLSPRDVGFMSMLAEVLVEELDTQHLLAKERARIAGILEAESVTIAYQPIINLHDGRRLGIEALSRFPADAPDVMFRRAHTVGLGVELEALAVRHAIRVLPRLANDQYLAVNLSPKAACALSARTDHWERVDLSRVVLEVTETAAVQSYASFRDSLEPLREQGLRLAIDDAGAGYASLHHIVELRPDIIKIDRSLIHGMATDHSRRSAARAFVALAGDLGAATIGEGVENSADLDTARELGITAAQGYLLGRPSTDPADLLGS</sequence>
<dbReference type="GO" id="GO:0071111">
    <property type="term" value="F:cyclic-guanylate-specific phosphodiesterase activity"/>
    <property type="evidence" value="ECO:0007669"/>
    <property type="project" value="InterPro"/>
</dbReference>
<dbReference type="EMBL" id="RBED01000045">
    <property type="protein sequence ID" value="RNL59173.1"/>
    <property type="molecule type" value="Genomic_DNA"/>
</dbReference>
<gene>
    <name evidence="2" type="ORF">D7003_02630</name>
</gene>
<dbReference type="SUPFAM" id="SSF141868">
    <property type="entry name" value="EAL domain-like"/>
    <property type="match status" value="1"/>
</dbReference>
<dbReference type="Proteomes" id="UP000273807">
    <property type="component" value="Unassembled WGS sequence"/>
</dbReference>
<evidence type="ECO:0000313" key="2">
    <source>
        <dbReference type="EMBL" id="RNL59173.1"/>
    </source>
</evidence>
<dbReference type="InterPro" id="IPR029016">
    <property type="entry name" value="GAF-like_dom_sf"/>
</dbReference>
<proteinExistence type="predicted"/>
<protein>
    <submittedName>
        <fullName evidence="2">EAL domain-containing protein</fullName>
    </submittedName>
</protein>
<dbReference type="Pfam" id="PF00563">
    <property type="entry name" value="EAL"/>
    <property type="match status" value="1"/>
</dbReference>
<dbReference type="InterPro" id="IPR003018">
    <property type="entry name" value="GAF"/>
</dbReference>
<dbReference type="Pfam" id="PF13185">
    <property type="entry name" value="GAF_2"/>
    <property type="match status" value="1"/>
</dbReference>
<dbReference type="OrthoDB" id="1673646at2"/>